<dbReference type="AlphaFoldDB" id="A0A915J4Q4"/>
<evidence type="ECO:0000313" key="2">
    <source>
        <dbReference type="Proteomes" id="UP000887565"/>
    </source>
</evidence>
<dbReference type="InterPro" id="IPR041577">
    <property type="entry name" value="RT_RNaseH_2"/>
</dbReference>
<dbReference type="Pfam" id="PF17919">
    <property type="entry name" value="RT_RNaseH_2"/>
    <property type="match status" value="1"/>
</dbReference>
<reference evidence="3" key="1">
    <citation type="submission" date="2022-11" db="UniProtKB">
        <authorList>
            <consortium name="WormBaseParasite"/>
        </authorList>
    </citation>
    <scope>IDENTIFICATION</scope>
</reference>
<dbReference type="SUPFAM" id="SSF56672">
    <property type="entry name" value="DNA/RNA polymerases"/>
    <property type="match status" value="1"/>
</dbReference>
<dbReference type="InterPro" id="IPR043502">
    <property type="entry name" value="DNA/RNA_pol_sf"/>
</dbReference>
<dbReference type="Proteomes" id="UP000887565">
    <property type="component" value="Unplaced"/>
</dbReference>
<accession>A0A915J4Q4</accession>
<feature type="domain" description="Reverse transcriptase/retrotransposon-derived protein RNase H-like" evidence="1">
    <location>
        <begin position="20"/>
        <end position="79"/>
    </location>
</feature>
<organism evidence="2 3">
    <name type="scientific">Romanomermis culicivorax</name>
    <name type="common">Nematode worm</name>
    <dbReference type="NCBI Taxonomy" id="13658"/>
    <lineage>
        <taxon>Eukaryota</taxon>
        <taxon>Metazoa</taxon>
        <taxon>Ecdysozoa</taxon>
        <taxon>Nematoda</taxon>
        <taxon>Enoplea</taxon>
        <taxon>Dorylaimia</taxon>
        <taxon>Mermithida</taxon>
        <taxon>Mermithoidea</taxon>
        <taxon>Mermithidae</taxon>
        <taxon>Romanomermis</taxon>
    </lineage>
</organism>
<keyword evidence="2" id="KW-1185">Reference proteome</keyword>
<protein>
    <submittedName>
        <fullName evidence="3">Reverse transcriptase/retrotransposon-derived protein RNase H-like domain-containing protein</fullName>
    </submittedName>
</protein>
<sequence>MQSTQPYALLHNDLTHTIMDEHKQAFNGIKKALRSSVFFHFPIYDGKAQFIIQIDTSMTTIGRILCQESSNDKWVIAYNRCLLIDVQTWYRTYN</sequence>
<dbReference type="WBParaSite" id="nRc.2.0.1.t20697-RA">
    <property type="protein sequence ID" value="nRc.2.0.1.t20697-RA"/>
    <property type="gene ID" value="nRc.2.0.1.g20697"/>
</dbReference>
<name>A0A915J4Q4_ROMCU</name>
<evidence type="ECO:0000313" key="3">
    <source>
        <dbReference type="WBParaSite" id="nRc.2.0.1.t20697-RA"/>
    </source>
</evidence>
<proteinExistence type="predicted"/>
<evidence type="ECO:0000259" key="1">
    <source>
        <dbReference type="Pfam" id="PF17919"/>
    </source>
</evidence>